<comment type="domain">
    <text evidence="12">Consists of three domains; the N-terminal catalytic domain, the editing domain and the C-terminal C-Ala domain. The editing domain removes incorrectly charged amino acids, while the C-Ala domain, along with tRNA(Ala), serves as a bridge to cooperatively bring together the editing and aminoacylation centers thus stimulating deacylation of misacylated tRNAs.</text>
</comment>
<dbReference type="InterPro" id="IPR050058">
    <property type="entry name" value="Ala-tRNA_ligase"/>
</dbReference>
<keyword evidence="16" id="KW-1185">Reference proteome</keyword>
<dbReference type="PROSITE" id="PS50860">
    <property type="entry name" value="AA_TRNA_LIGASE_II_ALA"/>
    <property type="match status" value="1"/>
</dbReference>
<proteinExistence type="inferred from homology"/>
<dbReference type="FunFam" id="3.30.980.10:FF:000004">
    <property type="entry name" value="Alanine--tRNA ligase, cytoplasmic"/>
    <property type="match status" value="1"/>
</dbReference>
<dbReference type="GO" id="GO:0004813">
    <property type="term" value="F:alanine-tRNA ligase activity"/>
    <property type="evidence" value="ECO:0007669"/>
    <property type="project" value="UniProtKB-UniRule"/>
</dbReference>
<dbReference type="GO" id="GO:0002161">
    <property type="term" value="F:aminoacyl-tRNA deacylase activity"/>
    <property type="evidence" value="ECO:0007669"/>
    <property type="project" value="TreeGrafter"/>
</dbReference>
<dbReference type="Gene3D" id="3.30.980.10">
    <property type="entry name" value="Threonyl-trna Synthetase, Chain A, domain 2"/>
    <property type="match status" value="1"/>
</dbReference>
<comment type="similarity">
    <text evidence="2 12">Belongs to the class-II aminoacyl-tRNA synthetase family.</text>
</comment>
<dbReference type="OrthoDB" id="9803884at2"/>
<dbReference type="InterPro" id="IPR018165">
    <property type="entry name" value="Ala-tRNA-synth_IIc_core"/>
</dbReference>
<feature type="binding site" evidence="12">
    <location>
        <position position="576"/>
    </location>
    <ligand>
        <name>Zn(2+)</name>
        <dbReference type="ChEBI" id="CHEBI:29105"/>
    </ligand>
</feature>
<dbReference type="GO" id="GO:0005829">
    <property type="term" value="C:cytosol"/>
    <property type="evidence" value="ECO:0007669"/>
    <property type="project" value="TreeGrafter"/>
</dbReference>
<evidence type="ECO:0000256" key="5">
    <source>
        <dbReference type="ARBA" id="ARBA00022723"/>
    </source>
</evidence>
<dbReference type="Pfam" id="PF01411">
    <property type="entry name" value="tRNA-synt_2c"/>
    <property type="match status" value="1"/>
</dbReference>
<feature type="binding site" evidence="12">
    <location>
        <position position="688"/>
    </location>
    <ligand>
        <name>Zn(2+)</name>
        <dbReference type="ChEBI" id="CHEBI:29105"/>
    </ligand>
</feature>
<dbReference type="InterPro" id="IPR018162">
    <property type="entry name" value="Ala-tRNA-ligase_IIc_anticod-bd"/>
</dbReference>
<dbReference type="SUPFAM" id="SSF50447">
    <property type="entry name" value="Translation proteins"/>
    <property type="match status" value="1"/>
</dbReference>
<dbReference type="GO" id="GO:0000049">
    <property type="term" value="F:tRNA binding"/>
    <property type="evidence" value="ECO:0007669"/>
    <property type="project" value="UniProtKB-KW"/>
</dbReference>
<dbReference type="GO" id="GO:0008270">
    <property type="term" value="F:zinc ion binding"/>
    <property type="evidence" value="ECO:0007669"/>
    <property type="project" value="UniProtKB-UniRule"/>
</dbReference>
<dbReference type="InterPro" id="IPR003156">
    <property type="entry name" value="DHHA1_dom"/>
</dbReference>
<dbReference type="InterPro" id="IPR009000">
    <property type="entry name" value="Transl_B-barrel_sf"/>
</dbReference>
<sequence length="891" mass="97712">MTSAEIREAFLRYFESQGHTRVASSSLVPANDPTLLFTNAGMNQFKDCFLGLEKRDYVRAVSSQKCVRAGGKHNDLDNVGYTARHHTFFEMLGNFSFGDYFKQNALKFAWEFLTSEQWLGLPKDRLYVTVYHTDDEAFDIWNKEIGIDAERIIRIGDNKGGLYASDNFWAMGDTGPCGPCSEIFFDHGDHIWGGLPGTPEEDGDRFIEIWNNVFMQFNRTADGVMHPLPAPSVDTGMGLERISAVLQHVNSNYEIDLFQHLLKAAADVIGLDTTAIEAEAKENNKPVEYPASLKVIADHARSCSFLIADGVNPSNEGRGYVLRRIIRRAVRHGNKLGATGSFFYKMLQPLIEVMGEAYPELATQQARIEAQLLKEEEQFAKTLEQGLKLLEGELAQLKGNVIAGETVFKLYDTYGFPTDLTADIARERDLTIDEAGFEVEMAAQRQRARDAGKFAVDYNSIVKVEGETQFDGYDATQGQGQIVAIYKDGVQVDEINEGDEALIVLNQTPFYAESGGQIGDTGIFKNDTGIFEVQDTKKSGGAFVHQGLVTMGSLKATQNVEATVKADIRAATARNHSATHLLHAALRQILGEHVQQKGSLVASDILRFDFANDQPVSFEQLQQIERLVNAEVIANTPVTTELLDIESAKTKGAMMLFGEKYGEEVRVLSMGSMIEEQNFSIELCGGIHVKRTGDIGLFKITSEGGVAAGVRRIEAVTGTKALEVVQKAETDIQIINGLLKAQKDQTVEKVEAIVETASSLQKQIEQLNQKLASFQAAELLDQVKEIAGRQTLITSVKGLDAKSLRNLHDSVKSKLEDAVIIVAGVEGDKVSLIASVAKQYAAHLKAGDIIKHLAQELGGKGGGKPDLAQGGAPLNEKFDQVIAALPAWLEQ</sequence>
<dbReference type="PANTHER" id="PTHR11777">
    <property type="entry name" value="ALANYL-TRNA SYNTHETASE"/>
    <property type="match status" value="1"/>
</dbReference>
<keyword evidence="11 12" id="KW-0030">Aminoacyl-tRNA synthetase</keyword>
<name>V2UQ46_9GAMM</name>
<evidence type="ECO:0000256" key="4">
    <source>
        <dbReference type="ARBA" id="ARBA00022598"/>
    </source>
</evidence>
<dbReference type="Gene3D" id="2.40.30.130">
    <property type="match status" value="1"/>
</dbReference>
<evidence type="ECO:0000256" key="7">
    <source>
        <dbReference type="ARBA" id="ARBA00022833"/>
    </source>
</evidence>
<feature type="binding site" evidence="12">
    <location>
        <position position="684"/>
    </location>
    <ligand>
        <name>Zn(2+)</name>
        <dbReference type="ChEBI" id="CHEBI:29105"/>
    </ligand>
</feature>
<evidence type="ECO:0000256" key="3">
    <source>
        <dbReference type="ARBA" id="ARBA00022555"/>
    </source>
</evidence>
<comment type="cofactor">
    <cofactor evidence="12">
        <name>Zn(2+)</name>
        <dbReference type="ChEBI" id="CHEBI:29105"/>
    </cofactor>
    <text evidence="12">Binds 1 zinc ion per subunit.</text>
</comment>
<evidence type="ECO:0000256" key="2">
    <source>
        <dbReference type="ARBA" id="ARBA00008226"/>
    </source>
</evidence>
<dbReference type="InterPro" id="IPR018164">
    <property type="entry name" value="Ala-tRNA-synth_IIc_N"/>
</dbReference>
<evidence type="ECO:0000256" key="13">
    <source>
        <dbReference type="SAM" id="Coils"/>
    </source>
</evidence>
<dbReference type="GO" id="GO:0006419">
    <property type="term" value="P:alanyl-tRNA aminoacylation"/>
    <property type="evidence" value="ECO:0007669"/>
    <property type="project" value="UniProtKB-UniRule"/>
</dbReference>
<keyword evidence="7 12" id="KW-0862">Zinc</keyword>
<dbReference type="PANTHER" id="PTHR11777:SF9">
    <property type="entry name" value="ALANINE--TRNA LIGASE, CYTOPLASMIC"/>
    <property type="match status" value="1"/>
</dbReference>
<dbReference type="Gene3D" id="3.10.310.40">
    <property type="match status" value="1"/>
</dbReference>
<comment type="catalytic activity">
    <reaction evidence="12">
        <text>tRNA(Ala) + L-alanine + ATP = L-alanyl-tRNA(Ala) + AMP + diphosphate</text>
        <dbReference type="Rhea" id="RHEA:12540"/>
        <dbReference type="Rhea" id="RHEA-COMP:9657"/>
        <dbReference type="Rhea" id="RHEA-COMP:9923"/>
        <dbReference type="ChEBI" id="CHEBI:30616"/>
        <dbReference type="ChEBI" id="CHEBI:33019"/>
        <dbReference type="ChEBI" id="CHEBI:57972"/>
        <dbReference type="ChEBI" id="CHEBI:78442"/>
        <dbReference type="ChEBI" id="CHEBI:78497"/>
        <dbReference type="ChEBI" id="CHEBI:456215"/>
        <dbReference type="EC" id="6.1.1.7"/>
    </reaction>
</comment>
<dbReference type="Gene3D" id="3.30.54.20">
    <property type="match status" value="1"/>
</dbReference>
<dbReference type="SUPFAM" id="SSF101353">
    <property type="entry name" value="Putative anticodon-binding domain of alanyl-tRNA synthetase (AlaRS)"/>
    <property type="match status" value="1"/>
</dbReference>
<evidence type="ECO:0000256" key="11">
    <source>
        <dbReference type="ARBA" id="ARBA00023146"/>
    </source>
</evidence>
<dbReference type="FunFam" id="2.40.30.130:FF:000001">
    <property type="entry name" value="Alanine--tRNA ligase"/>
    <property type="match status" value="1"/>
</dbReference>
<dbReference type="FunFam" id="3.30.54.20:FF:000001">
    <property type="entry name" value="Alanine--tRNA ligase"/>
    <property type="match status" value="1"/>
</dbReference>
<keyword evidence="10 12" id="KW-0648">Protein biosynthesis</keyword>
<protein>
    <recommendedName>
        <fullName evidence="12">Alanine--tRNA ligase</fullName>
        <ecNumber evidence="12">6.1.1.7</ecNumber>
    </recommendedName>
    <alternativeName>
        <fullName evidence="12">Alanyl-tRNA synthetase</fullName>
        <shortName evidence="12">AlaRS</shortName>
    </alternativeName>
</protein>
<comment type="function">
    <text evidence="12">Catalyzes the attachment of alanine to tRNA(Ala) in a two-step reaction: alanine is first activated by ATP to form Ala-AMP and then transferred to the acceptor end of tRNA(Ala). Also edits incorrectly charged Ser-tRNA(Ala) and Gly-tRNA(Ala) via its editing domain.</text>
</comment>
<keyword evidence="9 12" id="KW-0694">RNA-binding</keyword>
<reference evidence="15 16" key="1">
    <citation type="submission" date="2013-10" db="EMBL/GenBank/DDBJ databases">
        <title>The Genome Sequence of Acinetobacter tjernbergiae CIP107465.</title>
        <authorList>
            <consortium name="The Broad Institute Genomics Platform"/>
            <consortium name="The Broad Institute Genome Sequencing Center for Infectious Disease"/>
            <person name="Cerqueira G."/>
            <person name="Feldgarden M."/>
            <person name="Courvalin P."/>
            <person name="Grillot-Courvalin C."/>
            <person name="Clermont D."/>
            <person name="Rocha E."/>
            <person name="Yoon E.-J."/>
            <person name="Nemec A."/>
            <person name="Young S.K."/>
            <person name="Zeng Q."/>
            <person name="Gargeya S."/>
            <person name="Fitzgerald M."/>
            <person name="Abouelleil A."/>
            <person name="Alvarado L."/>
            <person name="Berlin A.M."/>
            <person name="Chapman S.B."/>
            <person name="Gainer-Dewar J."/>
            <person name="Goldberg J."/>
            <person name="Gnerre S."/>
            <person name="Griggs A."/>
            <person name="Gujja S."/>
            <person name="Hansen M."/>
            <person name="Howarth C."/>
            <person name="Imamovic A."/>
            <person name="Ireland A."/>
            <person name="Larimer J."/>
            <person name="McCowan C."/>
            <person name="Murphy C."/>
            <person name="Pearson M."/>
            <person name="Poon T.W."/>
            <person name="Priest M."/>
            <person name="Roberts A."/>
            <person name="Saif S."/>
            <person name="Shea T."/>
            <person name="Sykes S."/>
            <person name="Wortman J."/>
            <person name="Nusbaum C."/>
            <person name="Birren B."/>
        </authorList>
    </citation>
    <scope>NUCLEOTIDE SEQUENCE [LARGE SCALE GENOMIC DNA]</scope>
    <source>
        <strain evidence="15 16">CIP 107465</strain>
    </source>
</reference>
<feature type="binding site" evidence="12">
    <location>
        <position position="580"/>
    </location>
    <ligand>
        <name>Zn(2+)</name>
        <dbReference type="ChEBI" id="CHEBI:29105"/>
    </ligand>
</feature>
<dbReference type="FunFam" id="3.30.930.10:FF:000004">
    <property type="entry name" value="Alanine--tRNA ligase"/>
    <property type="match status" value="1"/>
</dbReference>
<dbReference type="GO" id="GO:0005524">
    <property type="term" value="F:ATP binding"/>
    <property type="evidence" value="ECO:0007669"/>
    <property type="project" value="UniProtKB-UniRule"/>
</dbReference>
<dbReference type="InterPro" id="IPR002318">
    <property type="entry name" value="Ala-tRNA-lgiase_IIc"/>
</dbReference>
<dbReference type="SUPFAM" id="SSF55186">
    <property type="entry name" value="ThrRS/AlaRS common domain"/>
    <property type="match status" value="1"/>
</dbReference>
<dbReference type="InterPro" id="IPR045864">
    <property type="entry name" value="aa-tRNA-synth_II/BPL/LPL"/>
</dbReference>
<accession>V2UQ46</accession>
<keyword evidence="3 12" id="KW-0820">tRNA-binding</keyword>
<keyword evidence="13" id="KW-0175">Coiled coil</keyword>
<dbReference type="Gene3D" id="6.10.250.550">
    <property type="match status" value="1"/>
</dbReference>
<dbReference type="Pfam" id="PF02272">
    <property type="entry name" value="DHHA1"/>
    <property type="match status" value="1"/>
</dbReference>
<evidence type="ECO:0000256" key="6">
    <source>
        <dbReference type="ARBA" id="ARBA00022741"/>
    </source>
</evidence>
<dbReference type="InterPro" id="IPR023033">
    <property type="entry name" value="Ala_tRNA_ligase_euk/bac"/>
</dbReference>
<evidence type="ECO:0000256" key="1">
    <source>
        <dbReference type="ARBA" id="ARBA00004496"/>
    </source>
</evidence>
<keyword evidence="4 12" id="KW-0436">Ligase</keyword>
<organism evidence="15 16">
    <name type="scientific">Acinetobacter tjernbergiae DSM 14971 = CIP 107465</name>
    <dbReference type="NCBI Taxonomy" id="1120928"/>
    <lineage>
        <taxon>Bacteria</taxon>
        <taxon>Pseudomonadati</taxon>
        <taxon>Pseudomonadota</taxon>
        <taxon>Gammaproteobacteria</taxon>
        <taxon>Moraxellales</taxon>
        <taxon>Moraxellaceae</taxon>
        <taxon>Acinetobacter</taxon>
    </lineage>
</organism>
<dbReference type="FunFam" id="3.10.310.40:FF:000001">
    <property type="entry name" value="Alanine--tRNA ligase"/>
    <property type="match status" value="1"/>
</dbReference>
<comment type="subcellular location">
    <subcellularLocation>
        <location evidence="1 12">Cytoplasm</location>
    </subcellularLocation>
</comment>
<evidence type="ECO:0000256" key="10">
    <source>
        <dbReference type="ARBA" id="ARBA00022917"/>
    </source>
</evidence>
<evidence type="ECO:0000313" key="15">
    <source>
        <dbReference type="EMBL" id="ESK56843.1"/>
    </source>
</evidence>
<evidence type="ECO:0000256" key="12">
    <source>
        <dbReference type="HAMAP-Rule" id="MF_00036"/>
    </source>
</evidence>
<comment type="caution">
    <text evidence="15">The sequence shown here is derived from an EMBL/GenBank/DDBJ whole genome shotgun (WGS) entry which is preliminary data.</text>
</comment>
<dbReference type="CDD" id="cd00673">
    <property type="entry name" value="AlaRS_core"/>
    <property type="match status" value="1"/>
</dbReference>
<dbReference type="Gene3D" id="3.30.930.10">
    <property type="entry name" value="Bira Bifunctional Protein, Domain 2"/>
    <property type="match status" value="1"/>
</dbReference>
<keyword evidence="6 12" id="KW-0547">Nucleotide-binding</keyword>
<evidence type="ECO:0000313" key="16">
    <source>
        <dbReference type="Proteomes" id="UP000017404"/>
    </source>
</evidence>
<dbReference type="SMART" id="SM00863">
    <property type="entry name" value="tRNA_SAD"/>
    <property type="match status" value="1"/>
</dbReference>
<feature type="coiled-coil region" evidence="13">
    <location>
        <begin position="750"/>
        <end position="777"/>
    </location>
</feature>
<keyword evidence="8 12" id="KW-0067">ATP-binding</keyword>
<dbReference type="EMBL" id="AYEV01000005">
    <property type="protein sequence ID" value="ESK56843.1"/>
    <property type="molecule type" value="Genomic_DNA"/>
</dbReference>
<dbReference type="PATRIC" id="fig|1120928.5.peg.627"/>
<dbReference type="GO" id="GO:0045892">
    <property type="term" value="P:negative regulation of DNA-templated transcription"/>
    <property type="evidence" value="ECO:0007669"/>
    <property type="project" value="TreeGrafter"/>
</dbReference>
<feature type="coiled-coil region" evidence="13">
    <location>
        <begin position="373"/>
        <end position="400"/>
    </location>
</feature>
<gene>
    <name evidence="12" type="primary">alaS</name>
    <name evidence="15" type="ORF">F990_00611</name>
</gene>
<dbReference type="NCBIfam" id="TIGR00344">
    <property type="entry name" value="alaS"/>
    <property type="match status" value="1"/>
</dbReference>
<dbReference type="SUPFAM" id="SSF55681">
    <property type="entry name" value="Class II aaRS and biotin synthetases"/>
    <property type="match status" value="1"/>
</dbReference>
<dbReference type="Proteomes" id="UP000017404">
    <property type="component" value="Unassembled WGS sequence"/>
</dbReference>
<dbReference type="EC" id="6.1.1.7" evidence="12"/>
<dbReference type="Pfam" id="PF07973">
    <property type="entry name" value="tRNA_SAD"/>
    <property type="match status" value="1"/>
</dbReference>
<evidence type="ECO:0000259" key="14">
    <source>
        <dbReference type="PROSITE" id="PS50860"/>
    </source>
</evidence>
<evidence type="ECO:0000256" key="9">
    <source>
        <dbReference type="ARBA" id="ARBA00022884"/>
    </source>
</evidence>
<dbReference type="PRINTS" id="PR00980">
    <property type="entry name" value="TRNASYNTHALA"/>
</dbReference>
<keyword evidence="5 12" id="KW-0479">Metal-binding</keyword>
<dbReference type="InterPro" id="IPR012947">
    <property type="entry name" value="tRNA_SAD"/>
</dbReference>
<keyword evidence="12" id="KW-0963">Cytoplasm</keyword>
<dbReference type="AlphaFoldDB" id="V2UQ46"/>
<dbReference type="STRING" id="202955.GCA_000759995_02186"/>
<dbReference type="eggNOG" id="COG0013">
    <property type="taxonomic scope" value="Bacteria"/>
</dbReference>
<evidence type="ECO:0000256" key="8">
    <source>
        <dbReference type="ARBA" id="ARBA00022840"/>
    </source>
</evidence>
<dbReference type="HAMAP" id="MF_00036_B">
    <property type="entry name" value="Ala_tRNA_synth_B"/>
    <property type="match status" value="1"/>
</dbReference>
<dbReference type="InterPro" id="IPR018163">
    <property type="entry name" value="Thr/Ala-tRNA-synth_IIc_edit"/>
</dbReference>
<feature type="domain" description="Alanyl-transfer RNA synthetases family profile" evidence="14">
    <location>
        <begin position="1"/>
        <end position="727"/>
    </location>
</feature>